<proteinExistence type="predicted"/>
<evidence type="ECO:0000256" key="1">
    <source>
        <dbReference type="SAM" id="Phobius"/>
    </source>
</evidence>
<keyword evidence="3" id="KW-1185">Reference proteome</keyword>
<dbReference type="EMBL" id="CP034433">
    <property type="protein sequence ID" value="AZN36822.1"/>
    <property type="molecule type" value="Genomic_DNA"/>
</dbReference>
<keyword evidence="1" id="KW-0472">Membrane</keyword>
<feature type="transmembrane region" description="Helical" evidence="1">
    <location>
        <begin position="6"/>
        <end position="24"/>
    </location>
</feature>
<protein>
    <submittedName>
        <fullName evidence="2">Uncharacterized protein</fullName>
    </submittedName>
</protein>
<dbReference type="AlphaFoldDB" id="A0A3S8ZTM6"/>
<organism evidence="2 3">
    <name type="scientific">Iodobacter ciconiae</name>
    <dbReference type="NCBI Taxonomy" id="2496266"/>
    <lineage>
        <taxon>Bacteria</taxon>
        <taxon>Pseudomonadati</taxon>
        <taxon>Pseudomonadota</taxon>
        <taxon>Betaproteobacteria</taxon>
        <taxon>Neisseriales</taxon>
        <taxon>Chitinibacteraceae</taxon>
        <taxon>Iodobacter</taxon>
    </lineage>
</organism>
<evidence type="ECO:0000313" key="3">
    <source>
        <dbReference type="Proteomes" id="UP000282438"/>
    </source>
</evidence>
<sequence>MNLIFVWTIILIPGLTINLIIHKWCLKKQTKKSSEIWLLIFNGIFFSPFIGLIIFSNSNGGYGAGLAAVLIPLVNTGLSILLIFYVALSNRPEPEMHPSSSANFKTDQ</sequence>
<name>A0A3S8ZTM6_9NEIS</name>
<evidence type="ECO:0000313" key="2">
    <source>
        <dbReference type="EMBL" id="AZN36822.1"/>
    </source>
</evidence>
<dbReference type="KEGG" id="iod:EJO50_10215"/>
<keyword evidence="1" id="KW-0812">Transmembrane</keyword>
<dbReference type="OrthoDB" id="9181662at2"/>
<accession>A0A3S8ZTM6</accession>
<reference evidence="2 3" key="1">
    <citation type="submission" date="2018-12" db="EMBL/GenBank/DDBJ databases">
        <title>Complete genome sequence of Iodobacter sp. H11R3.</title>
        <authorList>
            <person name="Bae J.-W."/>
        </authorList>
    </citation>
    <scope>NUCLEOTIDE SEQUENCE [LARGE SCALE GENOMIC DNA]</scope>
    <source>
        <strain evidence="2 3">H11R3</strain>
    </source>
</reference>
<dbReference type="Proteomes" id="UP000282438">
    <property type="component" value="Chromosome"/>
</dbReference>
<dbReference type="RefSeq" id="WP_125973870.1">
    <property type="nucleotide sequence ID" value="NZ_CP034433.1"/>
</dbReference>
<feature type="transmembrane region" description="Helical" evidence="1">
    <location>
        <begin position="62"/>
        <end position="88"/>
    </location>
</feature>
<gene>
    <name evidence="2" type="ORF">EJO50_10215</name>
</gene>
<feature type="transmembrane region" description="Helical" evidence="1">
    <location>
        <begin position="36"/>
        <end position="56"/>
    </location>
</feature>
<keyword evidence="1" id="KW-1133">Transmembrane helix</keyword>